<feature type="chain" id="PRO_5043878124" description="Secreted protein" evidence="1">
    <location>
        <begin position="31"/>
        <end position="92"/>
    </location>
</feature>
<gene>
    <name evidence="2" type="ORF">G3M48_000221</name>
</gene>
<keyword evidence="1" id="KW-0732">Signal</keyword>
<comment type="caution">
    <text evidence="2">The sequence shown here is derived from an EMBL/GenBank/DDBJ whole genome shotgun (WGS) entry which is preliminary data.</text>
</comment>
<accession>A0AAW0S3K6</accession>
<evidence type="ECO:0000313" key="2">
    <source>
        <dbReference type="EMBL" id="KAK8148181.1"/>
    </source>
</evidence>
<evidence type="ECO:0000313" key="3">
    <source>
        <dbReference type="Proteomes" id="UP001397290"/>
    </source>
</evidence>
<name>A0AAW0S3K6_9HYPO</name>
<sequence length="92" mass="10238">MIRRHRAPVFAGSARFVCLVTRLLLCLVEAKGLANLSPCILRITFCTMDADLANSPVLNDLSSFFKVWPLFRASTKEALLDKLRPHLVPTGI</sequence>
<keyword evidence="3" id="KW-1185">Reference proteome</keyword>
<dbReference type="Proteomes" id="UP001397290">
    <property type="component" value="Unassembled WGS sequence"/>
</dbReference>
<protein>
    <recommendedName>
        <fullName evidence="4">Secreted protein</fullName>
    </recommendedName>
</protein>
<feature type="signal peptide" evidence="1">
    <location>
        <begin position="1"/>
        <end position="30"/>
    </location>
</feature>
<reference evidence="2 3" key="1">
    <citation type="submission" date="2020-02" db="EMBL/GenBank/DDBJ databases">
        <title>Comparative genomics of the hypocrealean fungal genus Beauvera.</title>
        <authorList>
            <person name="Showalter D.N."/>
            <person name="Bushley K.E."/>
            <person name="Rehner S.A."/>
        </authorList>
    </citation>
    <scope>NUCLEOTIDE SEQUENCE [LARGE SCALE GENOMIC DNA]</scope>
    <source>
        <strain evidence="2 3">ARSEF4384</strain>
    </source>
</reference>
<proteinExistence type="predicted"/>
<organism evidence="2 3">
    <name type="scientific">Beauveria asiatica</name>
    <dbReference type="NCBI Taxonomy" id="1069075"/>
    <lineage>
        <taxon>Eukaryota</taxon>
        <taxon>Fungi</taxon>
        <taxon>Dikarya</taxon>
        <taxon>Ascomycota</taxon>
        <taxon>Pezizomycotina</taxon>
        <taxon>Sordariomycetes</taxon>
        <taxon>Hypocreomycetidae</taxon>
        <taxon>Hypocreales</taxon>
        <taxon>Cordycipitaceae</taxon>
        <taxon>Beauveria</taxon>
    </lineage>
</organism>
<dbReference type="EMBL" id="JAAHCF010000103">
    <property type="protein sequence ID" value="KAK8148181.1"/>
    <property type="molecule type" value="Genomic_DNA"/>
</dbReference>
<dbReference type="AlphaFoldDB" id="A0AAW0S3K6"/>
<evidence type="ECO:0008006" key="4">
    <source>
        <dbReference type="Google" id="ProtNLM"/>
    </source>
</evidence>
<evidence type="ECO:0000256" key="1">
    <source>
        <dbReference type="SAM" id="SignalP"/>
    </source>
</evidence>